<evidence type="ECO:0000259" key="8">
    <source>
        <dbReference type="PROSITE" id="PS51352"/>
    </source>
</evidence>
<dbReference type="PANTHER" id="PTHR45663:SF11">
    <property type="entry name" value="GEO12009P1"/>
    <property type="match status" value="1"/>
</dbReference>
<dbReference type="AlphaFoldDB" id="A0A3D9B1S0"/>
<evidence type="ECO:0000256" key="2">
    <source>
        <dbReference type="ARBA" id="ARBA00022448"/>
    </source>
</evidence>
<dbReference type="Pfam" id="PF00085">
    <property type="entry name" value="Thioredoxin"/>
    <property type="match status" value="1"/>
</dbReference>
<feature type="disulfide bond" description="Redox-active" evidence="7">
    <location>
        <begin position="22"/>
        <end position="25"/>
    </location>
</feature>
<dbReference type="InterPro" id="IPR013766">
    <property type="entry name" value="Thioredoxin_domain"/>
</dbReference>
<evidence type="ECO:0000256" key="5">
    <source>
        <dbReference type="ARBA" id="ARBA00023284"/>
    </source>
</evidence>
<comment type="caution">
    <text evidence="9">The sequence shown here is derived from an EMBL/GenBank/DDBJ whole genome shotgun (WGS) entry which is preliminary data.</text>
</comment>
<evidence type="ECO:0000256" key="7">
    <source>
        <dbReference type="PIRSR" id="PIRSR000077-4"/>
    </source>
</evidence>
<keyword evidence="10" id="KW-1185">Reference proteome</keyword>
<dbReference type="EMBL" id="QNVV01000008">
    <property type="protein sequence ID" value="REC47533.1"/>
    <property type="molecule type" value="Genomic_DNA"/>
</dbReference>
<organism evidence="9 10">
    <name type="scientific">Chryseobacterium pennipullorum</name>
    <dbReference type="NCBI Taxonomy" id="2258963"/>
    <lineage>
        <taxon>Bacteria</taxon>
        <taxon>Pseudomonadati</taxon>
        <taxon>Bacteroidota</taxon>
        <taxon>Flavobacteriia</taxon>
        <taxon>Flavobacteriales</taxon>
        <taxon>Weeksellaceae</taxon>
        <taxon>Chryseobacterium group</taxon>
        <taxon>Chryseobacterium</taxon>
    </lineage>
</organism>
<dbReference type="OrthoDB" id="9790390at2"/>
<proteinExistence type="inferred from homology"/>
<dbReference type="RefSeq" id="WP_115928326.1">
    <property type="nucleotide sequence ID" value="NZ_QNVV01000008.1"/>
</dbReference>
<protein>
    <recommendedName>
        <fullName evidence="6">Thioredoxin</fullName>
    </recommendedName>
</protein>
<dbReference type="PROSITE" id="PS51352">
    <property type="entry name" value="THIOREDOXIN_2"/>
    <property type="match status" value="1"/>
</dbReference>
<reference evidence="9 10" key="1">
    <citation type="submission" date="2018-06" db="EMBL/GenBank/DDBJ databases">
        <title>Novel Chryseobacterium species.</title>
        <authorList>
            <person name="Newman J."/>
            <person name="Hugo C."/>
            <person name="Oosthuizen L."/>
            <person name="Charimba G."/>
        </authorList>
    </citation>
    <scope>NUCLEOTIDE SEQUENCE [LARGE SCALE GENOMIC DNA]</scope>
    <source>
        <strain evidence="9 10">7_F195</strain>
    </source>
</reference>
<dbReference type="GO" id="GO:0045454">
    <property type="term" value="P:cell redox homeostasis"/>
    <property type="evidence" value="ECO:0007669"/>
    <property type="project" value="TreeGrafter"/>
</dbReference>
<evidence type="ECO:0000256" key="6">
    <source>
        <dbReference type="PIRNR" id="PIRNR000077"/>
    </source>
</evidence>
<name>A0A3D9B1S0_9FLAO</name>
<feature type="domain" description="Thioredoxin" evidence="8">
    <location>
        <begin position="1"/>
        <end position="98"/>
    </location>
</feature>
<dbReference type="InterPro" id="IPR005746">
    <property type="entry name" value="Thioredoxin"/>
</dbReference>
<keyword evidence="5 7" id="KW-0676">Redox-active center</keyword>
<gene>
    <name evidence="9" type="ORF">DRF67_10855</name>
</gene>
<dbReference type="GO" id="GO:0015035">
    <property type="term" value="F:protein-disulfide reductase activity"/>
    <property type="evidence" value="ECO:0007669"/>
    <property type="project" value="InterPro"/>
</dbReference>
<evidence type="ECO:0000313" key="9">
    <source>
        <dbReference type="EMBL" id="REC47533.1"/>
    </source>
</evidence>
<evidence type="ECO:0000256" key="4">
    <source>
        <dbReference type="ARBA" id="ARBA00023157"/>
    </source>
</evidence>
<keyword evidence="4 7" id="KW-1015">Disulfide bond</keyword>
<evidence type="ECO:0000256" key="3">
    <source>
        <dbReference type="ARBA" id="ARBA00022982"/>
    </source>
</evidence>
<dbReference type="CDD" id="cd02947">
    <property type="entry name" value="TRX_family"/>
    <property type="match status" value="1"/>
</dbReference>
<comment type="similarity">
    <text evidence="1 6">Belongs to the thioredoxin family.</text>
</comment>
<dbReference type="InterPro" id="IPR036249">
    <property type="entry name" value="Thioredoxin-like_sf"/>
</dbReference>
<keyword evidence="3" id="KW-0249">Electron transport</keyword>
<accession>A0A3D9B1S0</accession>
<dbReference type="SUPFAM" id="SSF52833">
    <property type="entry name" value="Thioredoxin-like"/>
    <property type="match status" value="1"/>
</dbReference>
<dbReference type="PANTHER" id="PTHR45663">
    <property type="entry name" value="GEO12009P1"/>
    <property type="match status" value="1"/>
</dbReference>
<dbReference type="Proteomes" id="UP000256257">
    <property type="component" value="Unassembled WGS sequence"/>
</dbReference>
<dbReference type="PIRSF" id="PIRSF000077">
    <property type="entry name" value="Thioredoxin"/>
    <property type="match status" value="1"/>
</dbReference>
<keyword evidence="2" id="KW-0813">Transport</keyword>
<dbReference type="Gene3D" id="3.40.30.10">
    <property type="entry name" value="Glutaredoxin"/>
    <property type="match status" value="1"/>
</dbReference>
<evidence type="ECO:0000256" key="1">
    <source>
        <dbReference type="ARBA" id="ARBA00008987"/>
    </source>
</evidence>
<evidence type="ECO:0000313" key="10">
    <source>
        <dbReference type="Proteomes" id="UP000256257"/>
    </source>
</evidence>
<sequence length="100" mass="11593">MNLDEIIKSDKPTLVNFHATWCMPCVMMKPQLEEVVESIGDQIQYERIDIDQNHELASHLQIRSVPTTMIFQSNELKWRESGIYSSESLIKILSDLLKSN</sequence>
<dbReference type="GO" id="GO:0005829">
    <property type="term" value="C:cytosol"/>
    <property type="evidence" value="ECO:0007669"/>
    <property type="project" value="TreeGrafter"/>
</dbReference>
<dbReference type="PRINTS" id="PR00421">
    <property type="entry name" value="THIOREDOXIN"/>
</dbReference>